<reference evidence="1 2" key="1">
    <citation type="journal article" date="2022" name="bioRxiv">
        <title>The genome of the oomycete Peronosclerospora sorghi, a cosmopolitan pathogen of maize and sorghum, is inflated with dispersed pseudogenes.</title>
        <authorList>
            <person name="Fletcher K."/>
            <person name="Martin F."/>
            <person name="Isakeit T."/>
            <person name="Cavanaugh K."/>
            <person name="Magill C."/>
            <person name="Michelmore R."/>
        </authorList>
    </citation>
    <scope>NUCLEOTIDE SEQUENCE [LARGE SCALE GENOMIC DNA]</scope>
    <source>
        <strain evidence="1">P6</strain>
    </source>
</reference>
<dbReference type="Proteomes" id="UP001163321">
    <property type="component" value="Chromosome 1"/>
</dbReference>
<name>A0ACC0WSV1_9STRA</name>
<keyword evidence="2" id="KW-1185">Reference proteome</keyword>
<evidence type="ECO:0000313" key="2">
    <source>
        <dbReference type="Proteomes" id="UP001163321"/>
    </source>
</evidence>
<comment type="caution">
    <text evidence="1">The sequence shown here is derived from an EMBL/GenBank/DDBJ whole genome shotgun (WGS) entry which is preliminary data.</text>
</comment>
<dbReference type="EMBL" id="CM047580">
    <property type="protein sequence ID" value="KAI9921824.1"/>
    <property type="molecule type" value="Genomic_DNA"/>
</dbReference>
<organism evidence="1 2">
    <name type="scientific">Peronosclerospora sorghi</name>
    <dbReference type="NCBI Taxonomy" id="230839"/>
    <lineage>
        <taxon>Eukaryota</taxon>
        <taxon>Sar</taxon>
        <taxon>Stramenopiles</taxon>
        <taxon>Oomycota</taxon>
        <taxon>Peronosporomycetes</taxon>
        <taxon>Peronosporales</taxon>
        <taxon>Peronosporaceae</taxon>
        <taxon>Peronosclerospora</taxon>
    </lineage>
</organism>
<protein>
    <submittedName>
        <fullName evidence="1">Uncharacterized protein</fullName>
    </submittedName>
</protein>
<gene>
    <name evidence="1" type="ORF">PsorP6_002725</name>
</gene>
<evidence type="ECO:0000313" key="1">
    <source>
        <dbReference type="EMBL" id="KAI9921824.1"/>
    </source>
</evidence>
<sequence>MLLFKRGELTDERKADCQLFREHREDCKNTLDEARNKLTITPDELQAVKDSNKSTPQEGGDAEVDKRDEFMNDVRRLRAQFQKELADQSAQLEAEKKLCTLLVERMNQHIKNLEDEVQNAAVEEHKIRQFNELIEIDTKLLMDEETKRAIWAQVEDVSSVSKLQEKD</sequence>
<accession>A0ACC0WSV1</accession>
<proteinExistence type="predicted"/>